<evidence type="ECO:0000313" key="1">
    <source>
        <dbReference type="EMBL" id="MBX60507.1"/>
    </source>
</evidence>
<reference evidence="1" key="1">
    <citation type="submission" date="2018-02" db="EMBL/GenBank/DDBJ databases">
        <title>Rhizophora mucronata_Transcriptome.</title>
        <authorList>
            <person name="Meera S.P."/>
            <person name="Sreeshan A."/>
            <person name="Augustine A."/>
        </authorList>
    </citation>
    <scope>NUCLEOTIDE SEQUENCE</scope>
    <source>
        <tissue evidence="1">Leaf</tissue>
    </source>
</reference>
<sequence length="38" mass="4605">MAFRPSEFLLFSIFFFINIRELVQSPYSLLFMHSYLIS</sequence>
<name>A0A2P2Q0L8_RHIMU</name>
<dbReference type="EMBL" id="GGEC01080023">
    <property type="protein sequence ID" value="MBX60507.1"/>
    <property type="molecule type" value="Transcribed_RNA"/>
</dbReference>
<proteinExistence type="predicted"/>
<dbReference type="AlphaFoldDB" id="A0A2P2Q0L8"/>
<protein>
    <submittedName>
        <fullName evidence="1">Uncharacterized protein</fullName>
    </submittedName>
</protein>
<accession>A0A2P2Q0L8</accession>
<organism evidence="1">
    <name type="scientific">Rhizophora mucronata</name>
    <name type="common">Asiatic mangrove</name>
    <dbReference type="NCBI Taxonomy" id="61149"/>
    <lineage>
        <taxon>Eukaryota</taxon>
        <taxon>Viridiplantae</taxon>
        <taxon>Streptophyta</taxon>
        <taxon>Embryophyta</taxon>
        <taxon>Tracheophyta</taxon>
        <taxon>Spermatophyta</taxon>
        <taxon>Magnoliopsida</taxon>
        <taxon>eudicotyledons</taxon>
        <taxon>Gunneridae</taxon>
        <taxon>Pentapetalae</taxon>
        <taxon>rosids</taxon>
        <taxon>fabids</taxon>
        <taxon>Malpighiales</taxon>
        <taxon>Rhizophoraceae</taxon>
        <taxon>Rhizophora</taxon>
    </lineage>
</organism>